<proteinExistence type="predicted"/>
<feature type="domain" description="Glycosyl transferase family 1" evidence="1">
    <location>
        <begin position="196"/>
        <end position="338"/>
    </location>
</feature>
<dbReference type="AlphaFoldDB" id="A0A0G0BK34"/>
<sequence>MKIAYIGQKGIPASYGGVERHVEELGKRLTKNPENEVYIYCRKWYVEKSQKLKIKNQNLKQVFIPSVKTKHLDTITHVLFSTLHALTKDYDVIHYQGIGPTLLSFIPRIFKPKTRIIATYHCADYEHQKWGFFARTMLKLGEIACLTFPHEVIVVSQNMQHYLEKRYHKKVTFIPNGINYTEPDVKALFLDKFGLKKNSYFLTVGRLVRHKGIHYLIEAYQKLYPKVSKKDKKLVIVGDSAFTDDYVQELKALSYGNANIVFTGYQTGKILTELFSNAYLYIQPSESEGMALTVLEAISYGIPVLTSDIPANLEVTGKNSFNFENKNVLDLKKKLKYATFHERKIKKLGLEKQKEIVKQYHWDKIVRKTFKIYYHNNNKKPSEYSFGPSFELFSVNRI</sequence>
<dbReference type="EMBL" id="LBQB01000003">
    <property type="protein sequence ID" value="KKP69793.1"/>
    <property type="molecule type" value="Genomic_DNA"/>
</dbReference>
<dbReference type="PATRIC" id="fig|1618350.3.peg.578"/>
<feature type="domain" description="Glycosyltransferase subfamily 4-like N-terminal" evidence="2">
    <location>
        <begin position="15"/>
        <end position="179"/>
    </location>
</feature>
<dbReference type="InterPro" id="IPR001296">
    <property type="entry name" value="Glyco_trans_1"/>
</dbReference>
<dbReference type="PANTHER" id="PTHR46401:SF8">
    <property type="entry name" value="BLL6006 PROTEIN"/>
    <property type="match status" value="1"/>
</dbReference>
<evidence type="ECO:0000313" key="3">
    <source>
        <dbReference type="EMBL" id="KKP69793.1"/>
    </source>
</evidence>
<dbReference type="Pfam" id="PF13439">
    <property type="entry name" value="Glyco_transf_4"/>
    <property type="match status" value="1"/>
</dbReference>
<keyword evidence="3" id="KW-0808">Transferase</keyword>
<dbReference type="STRING" id="1618350.UR67_C0003G0071"/>
<dbReference type="SUPFAM" id="SSF53756">
    <property type="entry name" value="UDP-Glycosyltransferase/glycogen phosphorylase"/>
    <property type="match status" value="1"/>
</dbReference>
<dbReference type="Pfam" id="PF00534">
    <property type="entry name" value="Glycos_transf_1"/>
    <property type="match status" value="1"/>
</dbReference>
<evidence type="ECO:0000259" key="1">
    <source>
        <dbReference type="Pfam" id="PF00534"/>
    </source>
</evidence>
<accession>A0A0G0BK34</accession>
<comment type="caution">
    <text evidence="3">The sequence shown here is derived from an EMBL/GenBank/DDBJ whole genome shotgun (WGS) entry which is preliminary data.</text>
</comment>
<gene>
    <name evidence="3" type="ORF">UR67_C0003G0071</name>
</gene>
<protein>
    <submittedName>
        <fullName evidence="3">Glycosyl transferase, group 1</fullName>
    </submittedName>
</protein>
<reference evidence="3 4" key="1">
    <citation type="journal article" date="2015" name="Nature">
        <title>rRNA introns, odd ribosomes, and small enigmatic genomes across a large radiation of phyla.</title>
        <authorList>
            <person name="Brown C.T."/>
            <person name="Hug L.A."/>
            <person name="Thomas B.C."/>
            <person name="Sharon I."/>
            <person name="Castelle C.J."/>
            <person name="Singh A."/>
            <person name="Wilkins M.J."/>
            <person name="Williams K.H."/>
            <person name="Banfield J.F."/>
        </authorList>
    </citation>
    <scope>NUCLEOTIDE SEQUENCE [LARGE SCALE GENOMIC DNA]</scope>
</reference>
<organism evidence="3 4">
    <name type="scientific">candidate division CPR3 bacterium GW2011_GWF2_35_18</name>
    <dbReference type="NCBI Taxonomy" id="1618350"/>
    <lineage>
        <taxon>Bacteria</taxon>
        <taxon>Bacteria division CPR3</taxon>
    </lineage>
</organism>
<name>A0A0G0BK34_UNCC3</name>
<dbReference type="InterPro" id="IPR028098">
    <property type="entry name" value="Glyco_trans_4-like_N"/>
</dbReference>
<evidence type="ECO:0000313" key="4">
    <source>
        <dbReference type="Proteomes" id="UP000034581"/>
    </source>
</evidence>
<dbReference type="CDD" id="cd03801">
    <property type="entry name" value="GT4_PimA-like"/>
    <property type="match status" value="1"/>
</dbReference>
<dbReference type="Gene3D" id="3.40.50.2000">
    <property type="entry name" value="Glycogen Phosphorylase B"/>
    <property type="match status" value="2"/>
</dbReference>
<dbReference type="PANTHER" id="PTHR46401">
    <property type="entry name" value="GLYCOSYLTRANSFERASE WBBK-RELATED"/>
    <property type="match status" value="1"/>
</dbReference>
<dbReference type="GO" id="GO:0016757">
    <property type="term" value="F:glycosyltransferase activity"/>
    <property type="evidence" value="ECO:0007669"/>
    <property type="project" value="InterPro"/>
</dbReference>
<dbReference type="Proteomes" id="UP000034581">
    <property type="component" value="Unassembled WGS sequence"/>
</dbReference>
<evidence type="ECO:0000259" key="2">
    <source>
        <dbReference type="Pfam" id="PF13439"/>
    </source>
</evidence>